<comment type="caution">
    <text evidence="1">The sequence shown here is derived from an EMBL/GenBank/DDBJ whole genome shotgun (WGS) entry which is preliminary data.</text>
</comment>
<name>A0A4Z1T9G0_GIAMU</name>
<dbReference type="AlphaFoldDB" id="A0A4Z1T9G0"/>
<keyword evidence="2" id="KW-1185">Reference proteome</keyword>
<gene>
    <name evidence="1" type="ORF">GMRT_11483</name>
</gene>
<proteinExistence type="predicted"/>
<organism evidence="1 2">
    <name type="scientific">Giardia muris</name>
    <dbReference type="NCBI Taxonomy" id="5742"/>
    <lineage>
        <taxon>Eukaryota</taxon>
        <taxon>Metamonada</taxon>
        <taxon>Diplomonadida</taxon>
        <taxon>Hexamitidae</taxon>
        <taxon>Giardiinae</taxon>
        <taxon>Giardia</taxon>
    </lineage>
</organism>
<protein>
    <submittedName>
        <fullName evidence="1">Uncharacterized protein</fullName>
    </submittedName>
</protein>
<sequence>MDSDILQFLEMNQIQLTDDPQGRMILKARLDRFLHAIVGLIGKDLRTLYPKEQPRNLTAEHILTVLPPNTALRTIVENRIEQLPHQREVEIREAVLHLNFSHASDANIHECVPAFRNLFDYYDTLLDQSKHRE</sequence>
<reference evidence="1 2" key="1">
    <citation type="submission" date="2019-05" db="EMBL/GenBank/DDBJ databases">
        <title>The compact genome of Giardia muris reveals important steps in the evolution of intestinal protozoan parasites.</title>
        <authorList>
            <person name="Xu F."/>
            <person name="Jimenez-Gonzalez A."/>
            <person name="Einarsson E."/>
            <person name="Astvaldsson A."/>
            <person name="Peirasmaki D."/>
            <person name="Eckmann L."/>
            <person name="Andersson J.O."/>
            <person name="Svard S.G."/>
            <person name="Jerlstrom-Hultqvist J."/>
        </authorList>
    </citation>
    <scope>NUCLEOTIDE SEQUENCE [LARGE SCALE GENOMIC DNA]</scope>
    <source>
        <strain evidence="1 2">Roberts-Thomson</strain>
    </source>
</reference>
<accession>A0A4Z1T9G0</accession>
<evidence type="ECO:0000313" key="2">
    <source>
        <dbReference type="Proteomes" id="UP000315496"/>
    </source>
</evidence>
<dbReference type="VEuPathDB" id="GiardiaDB:GMRT_11483"/>
<dbReference type="Proteomes" id="UP000315496">
    <property type="component" value="Chromosome 1"/>
</dbReference>
<evidence type="ECO:0000313" key="1">
    <source>
        <dbReference type="EMBL" id="TNJ29787.1"/>
    </source>
</evidence>
<dbReference type="EMBL" id="VDLU01000001">
    <property type="protein sequence ID" value="TNJ29787.1"/>
    <property type="molecule type" value="Genomic_DNA"/>
</dbReference>